<evidence type="ECO:0000313" key="2">
    <source>
        <dbReference type="Proteomes" id="UP000199470"/>
    </source>
</evidence>
<sequence>MNSMAHAKPMRLVTDLERPVFDVLRDLPPGYTVDIQPDQVEIVPEWGQAFFYEPDCLVMAPDGRRLLVEVKSRYALTLMNMALLTTIQHHVQVSGAEFLVLVPDAQTKPSPGQLLAQFDLLHIAYLHGSSGVVPAVLGAFRDATEDRPRKIATPSQQ</sequence>
<name>A0A1I4MSS7_9BURK</name>
<dbReference type="RefSeq" id="WP_139236476.1">
    <property type="nucleotide sequence ID" value="NZ_FOTW01000011.1"/>
</dbReference>
<dbReference type="EMBL" id="FOTW01000011">
    <property type="protein sequence ID" value="SFM06120.1"/>
    <property type="molecule type" value="Genomic_DNA"/>
</dbReference>
<proteinExistence type="predicted"/>
<organism evidence="1 2">
    <name type="scientific">Rugamonas rubra</name>
    <dbReference type="NCBI Taxonomy" id="758825"/>
    <lineage>
        <taxon>Bacteria</taxon>
        <taxon>Pseudomonadati</taxon>
        <taxon>Pseudomonadota</taxon>
        <taxon>Betaproteobacteria</taxon>
        <taxon>Burkholderiales</taxon>
        <taxon>Oxalobacteraceae</taxon>
        <taxon>Telluria group</taxon>
        <taxon>Rugamonas</taxon>
    </lineage>
</organism>
<dbReference type="AlphaFoldDB" id="A0A1I4MSS7"/>
<protein>
    <submittedName>
        <fullName evidence="1">Uncharacterized protein</fullName>
    </submittedName>
</protein>
<dbReference type="Proteomes" id="UP000199470">
    <property type="component" value="Unassembled WGS sequence"/>
</dbReference>
<gene>
    <name evidence="1" type="ORF">SAMN02982985_02596</name>
</gene>
<reference evidence="1 2" key="1">
    <citation type="submission" date="2016-10" db="EMBL/GenBank/DDBJ databases">
        <authorList>
            <person name="de Groot N.N."/>
        </authorList>
    </citation>
    <scope>NUCLEOTIDE SEQUENCE [LARGE SCALE GENOMIC DNA]</scope>
    <source>
        <strain evidence="1 2">ATCC 43154</strain>
    </source>
</reference>
<evidence type="ECO:0000313" key="1">
    <source>
        <dbReference type="EMBL" id="SFM06120.1"/>
    </source>
</evidence>
<keyword evidence="2" id="KW-1185">Reference proteome</keyword>
<accession>A0A1I4MSS7</accession>